<evidence type="ECO:0000313" key="1">
    <source>
        <dbReference type="EMBL" id="MUV03435.1"/>
    </source>
</evidence>
<dbReference type="SUPFAM" id="SSF159275">
    <property type="entry name" value="PA1994-like"/>
    <property type="match status" value="1"/>
</dbReference>
<reference evidence="1 2" key="1">
    <citation type="submission" date="2019-12" db="EMBL/GenBank/DDBJ databases">
        <authorList>
            <person name="Sun J.-Q."/>
        </authorList>
    </citation>
    <scope>NUCLEOTIDE SEQUENCE [LARGE SCALE GENOMIC DNA]</scope>
    <source>
        <strain evidence="1 2">JCM 17928</strain>
    </source>
</reference>
<protein>
    <recommendedName>
        <fullName evidence="3">Glycolipid-binding domain-containing protein</fullName>
    </recommendedName>
</protein>
<dbReference type="EMBL" id="WOWP01000021">
    <property type="protein sequence ID" value="MUV03435.1"/>
    <property type="molecule type" value="Genomic_DNA"/>
</dbReference>
<dbReference type="Proteomes" id="UP000433945">
    <property type="component" value="Unassembled WGS sequence"/>
</dbReference>
<dbReference type="InterPro" id="IPR009467">
    <property type="entry name" value="Glycolipid-bd_prot_put"/>
</dbReference>
<organism evidence="1 2">
    <name type="scientific">Flavobacterium rakeshii</name>
    <dbReference type="NCBI Taxonomy" id="1038845"/>
    <lineage>
        <taxon>Bacteria</taxon>
        <taxon>Pseudomonadati</taxon>
        <taxon>Bacteroidota</taxon>
        <taxon>Flavobacteriia</taxon>
        <taxon>Flavobacteriales</taxon>
        <taxon>Flavobacteriaceae</taxon>
        <taxon>Flavobacterium</taxon>
    </lineage>
</organism>
<sequence length="185" mass="21736">MQLSILWKGLMYDTDEYCAVNYHDTSIMVHSEIEGWAKRKPVYTEYWLQLNRDWQVQSFEISASIADNTYKHALSLDKNGHWKCKKNLPHFNFEGCNYVDISISPFTNTLPVNGLHLAEGETTELSVIYIDVLQNEVRRERQKYTRLGNRLYRFDNLKDFEGEITVDANGLVVEYPGMFELIRVR</sequence>
<dbReference type="AlphaFoldDB" id="A0A6N8HCW8"/>
<accession>A0A6N8HCW8</accession>
<proteinExistence type="predicted"/>
<comment type="caution">
    <text evidence="1">The sequence shown here is derived from an EMBL/GenBank/DDBJ whole genome shotgun (WGS) entry which is preliminary data.</text>
</comment>
<gene>
    <name evidence="1" type="ORF">GN157_06915</name>
</gene>
<evidence type="ECO:0008006" key="3">
    <source>
        <dbReference type="Google" id="ProtNLM"/>
    </source>
</evidence>
<keyword evidence="2" id="KW-1185">Reference proteome</keyword>
<dbReference type="OrthoDB" id="9814791at2"/>
<name>A0A6N8HCW8_9FLAO</name>
<dbReference type="RefSeq" id="WP_157482428.1">
    <property type="nucleotide sequence ID" value="NZ_WOWP01000021.1"/>
</dbReference>
<evidence type="ECO:0000313" key="2">
    <source>
        <dbReference type="Proteomes" id="UP000433945"/>
    </source>
</evidence>
<dbReference type="Pfam" id="PF06475">
    <property type="entry name" value="Glycolipid_bind"/>
    <property type="match status" value="1"/>
</dbReference>